<keyword evidence="3" id="KW-1185">Reference proteome</keyword>
<dbReference type="PANTHER" id="PTHR11991">
    <property type="entry name" value="TRANSLATIONALLY CONTROLLED TUMOR PROTEIN-RELATED"/>
    <property type="match status" value="1"/>
</dbReference>
<dbReference type="InParanoid" id="A0A1S3HC16"/>
<dbReference type="PANTHER" id="PTHR11991:SF0">
    <property type="entry name" value="TRANSLATIONALLY-CONTROLLED TUMOR PROTEIN"/>
    <property type="match status" value="1"/>
</dbReference>
<dbReference type="InterPro" id="IPR034737">
    <property type="entry name" value="TCTP"/>
</dbReference>
<dbReference type="OrthoDB" id="10248936at2759"/>
<dbReference type="GO" id="GO:0005509">
    <property type="term" value="F:calcium ion binding"/>
    <property type="evidence" value="ECO:0007669"/>
    <property type="project" value="TreeGrafter"/>
</dbReference>
<gene>
    <name evidence="4" type="primary">LOC106153948</name>
</gene>
<dbReference type="PROSITE" id="PS01002">
    <property type="entry name" value="TCTP_1"/>
    <property type="match status" value="1"/>
</dbReference>
<dbReference type="PRINTS" id="PR01653">
    <property type="entry name" value="TCTPROTEIN"/>
</dbReference>
<dbReference type="Proteomes" id="UP000085678">
    <property type="component" value="Unplaced"/>
</dbReference>
<dbReference type="FunCoup" id="A0A1S3HC16">
    <property type="interactions" value="1699"/>
</dbReference>
<dbReference type="InterPro" id="IPR018103">
    <property type="entry name" value="Translation_control_tumour_CS"/>
</dbReference>
<proteinExistence type="inferred from homology"/>
<comment type="similarity">
    <text evidence="1">Belongs to the TCTP family.</text>
</comment>
<organism evidence="3 4">
    <name type="scientific">Lingula anatina</name>
    <name type="common">Brachiopod</name>
    <name type="synonym">Lingula unguis</name>
    <dbReference type="NCBI Taxonomy" id="7574"/>
    <lineage>
        <taxon>Eukaryota</taxon>
        <taxon>Metazoa</taxon>
        <taxon>Spiralia</taxon>
        <taxon>Lophotrochozoa</taxon>
        <taxon>Brachiopoda</taxon>
        <taxon>Linguliformea</taxon>
        <taxon>Lingulata</taxon>
        <taxon>Lingulida</taxon>
        <taxon>Linguloidea</taxon>
        <taxon>Lingulidae</taxon>
        <taxon>Lingula</taxon>
    </lineage>
</organism>
<evidence type="ECO:0000313" key="4">
    <source>
        <dbReference type="RefSeq" id="XP_013383558.1"/>
    </source>
</evidence>
<dbReference type="RefSeq" id="XP_013383558.1">
    <property type="nucleotide sequence ID" value="XM_013528104.1"/>
</dbReference>
<dbReference type="STRING" id="7574.A0A1S3HC16"/>
<accession>A0A1S3HC16</accession>
<sequence>MKLFRDVISGDELLTDALPMKDLGCVYQVEAKLVPEDSSVSDALIGGNKSAEGGAEDLDDSVQWKLNVVSANNLVETGFSKKDYQTHIKTYMKKIEEHLKTTNPDRVAPFKQEASAQVAGFLKRFKDLEFYTGNSMDPDGMVVLKEYIDKDGEEVPVFYFFKDGLSEEKL</sequence>
<dbReference type="GeneID" id="106153948"/>
<name>A0A1S3HC16_LINAN</name>
<dbReference type="InterPro" id="IPR011057">
    <property type="entry name" value="Mss4-like_sf"/>
</dbReference>
<dbReference type="KEGG" id="lak:106153948"/>
<feature type="domain" description="TCTP" evidence="2">
    <location>
        <begin position="1"/>
        <end position="170"/>
    </location>
</feature>
<dbReference type="InterPro" id="IPR011323">
    <property type="entry name" value="Mss4/transl-control_tumour"/>
</dbReference>
<dbReference type="PROSITE" id="PS51797">
    <property type="entry name" value="TCTP_3"/>
    <property type="match status" value="1"/>
</dbReference>
<reference evidence="4" key="1">
    <citation type="submission" date="2025-08" db="UniProtKB">
        <authorList>
            <consortium name="RefSeq"/>
        </authorList>
    </citation>
    <scope>IDENTIFICATION</scope>
    <source>
        <tissue evidence="4">Gonads</tissue>
    </source>
</reference>
<dbReference type="InterPro" id="IPR018105">
    <property type="entry name" value="Translational_control_tumour_p"/>
</dbReference>
<dbReference type="SUPFAM" id="SSF51316">
    <property type="entry name" value="Mss4-like"/>
    <property type="match status" value="1"/>
</dbReference>
<dbReference type="Pfam" id="PF00838">
    <property type="entry name" value="TCTP"/>
    <property type="match status" value="1"/>
</dbReference>
<evidence type="ECO:0000259" key="2">
    <source>
        <dbReference type="PROSITE" id="PS51797"/>
    </source>
</evidence>
<dbReference type="Gene3D" id="2.170.150.10">
    <property type="entry name" value="Metal Binding Protein, Guanine Nucleotide Exchange Factor, Chain A"/>
    <property type="match status" value="1"/>
</dbReference>
<dbReference type="AlphaFoldDB" id="A0A1S3HC16"/>
<dbReference type="OMA" id="CAMITEG"/>
<dbReference type="GO" id="GO:0005737">
    <property type="term" value="C:cytoplasm"/>
    <property type="evidence" value="ECO:0007669"/>
    <property type="project" value="TreeGrafter"/>
</dbReference>
<evidence type="ECO:0000313" key="3">
    <source>
        <dbReference type="Proteomes" id="UP000085678"/>
    </source>
</evidence>
<protein>
    <submittedName>
        <fullName evidence="4">Translationally-controlled tumor protein homolog</fullName>
    </submittedName>
</protein>
<evidence type="ECO:0000256" key="1">
    <source>
        <dbReference type="PROSITE-ProRule" id="PRU01133"/>
    </source>
</evidence>